<dbReference type="EMBL" id="ATDP01000090">
    <property type="protein sequence ID" value="EQB14672.1"/>
    <property type="molecule type" value="Genomic_DNA"/>
</dbReference>
<name>T0HNR5_9SPHN</name>
<evidence type="ECO:0000313" key="2">
    <source>
        <dbReference type="Proteomes" id="UP000015531"/>
    </source>
</evidence>
<comment type="caution">
    <text evidence="1">The sequence shown here is derived from an EMBL/GenBank/DDBJ whole genome shotgun (WGS) entry which is preliminary data.</text>
</comment>
<dbReference type="AlphaFoldDB" id="T0HNR5"/>
<reference evidence="1 2" key="1">
    <citation type="journal article" date="2013" name="Genome Announc.">
        <title>Draft Genome Sequence of Sphingobium lactosutens Strain DS20T, Isolated from a Hexachlorocyclohexane Dumpsite.</title>
        <authorList>
            <person name="Kumar R."/>
            <person name="Dwivedi V."/>
            <person name="Negi V."/>
            <person name="Khurana J.P."/>
            <person name="Lal R."/>
        </authorList>
    </citation>
    <scope>NUCLEOTIDE SEQUENCE [LARGE SCALE GENOMIC DNA]</scope>
    <source>
        <strain evidence="1 2">DS20</strain>
    </source>
</reference>
<dbReference type="RefSeq" id="WP_021226288.1">
    <property type="nucleotide sequence ID" value="NZ_ATDP01000090.1"/>
</dbReference>
<accession>T0HNR5</accession>
<gene>
    <name evidence="1" type="ORF">RLDS_13125</name>
</gene>
<protein>
    <submittedName>
        <fullName evidence="1">Uncharacterized protein</fullName>
    </submittedName>
</protein>
<keyword evidence="2" id="KW-1185">Reference proteome</keyword>
<evidence type="ECO:0000313" key="1">
    <source>
        <dbReference type="EMBL" id="EQB14672.1"/>
    </source>
</evidence>
<proteinExistence type="predicted"/>
<organism evidence="1 2">
    <name type="scientific">Sphingobium lactosutens DS20</name>
    <dbReference type="NCBI Taxonomy" id="1331060"/>
    <lineage>
        <taxon>Bacteria</taxon>
        <taxon>Pseudomonadati</taxon>
        <taxon>Pseudomonadota</taxon>
        <taxon>Alphaproteobacteria</taxon>
        <taxon>Sphingomonadales</taxon>
        <taxon>Sphingomonadaceae</taxon>
        <taxon>Sphingobium</taxon>
    </lineage>
</organism>
<dbReference type="Proteomes" id="UP000015531">
    <property type="component" value="Unassembled WGS sequence"/>
</dbReference>
<sequence>MSRHKAALGATDNLVEFTRLHSPGGLNTSTDIAADRAPLLMSFTRHRRIPINWLAVVEGKDLKDIWADDALRRRIETFWLIEKGDADKVPRPAVIDLDEADYCVRIFYPDGLAGGSGSRASYVNGALDGDLR</sequence>